<dbReference type="AlphaFoldDB" id="A0A0E9SDR8"/>
<reference evidence="1" key="2">
    <citation type="journal article" date="2015" name="Fish Shellfish Immunol.">
        <title>Early steps in the European eel (Anguilla anguilla)-Vibrio vulnificus interaction in the gills: Role of the RtxA13 toxin.</title>
        <authorList>
            <person name="Callol A."/>
            <person name="Pajuelo D."/>
            <person name="Ebbesson L."/>
            <person name="Teles M."/>
            <person name="MacKenzie S."/>
            <person name="Amaro C."/>
        </authorList>
    </citation>
    <scope>NUCLEOTIDE SEQUENCE</scope>
</reference>
<organism evidence="1">
    <name type="scientific">Anguilla anguilla</name>
    <name type="common">European freshwater eel</name>
    <name type="synonym">Muraena anguilla</name>
    <dbReference type="NCBI Taxonomy" id="7936"/>
    <lineage>
        <taxon>Eukaryota</taxon>
        <taxon>Metazoa</taxon>
        <taxon>Chordata</taxon>
        <taxon>Craniata</taxon>
        <taxon>Vertebrata</taxon>
        <taxon>Euteleostomi</taxon>
        <taxon>Actinopterygii</taxon>
        <taxon>Neopterygii</taxon>
        <taxon>Teleostei</taxon>
        <taxon>Anguilliformes</taxon>
        <taxon>Anguillidae</taxon>
        <taxon>Anguilla</taxon>
    </lineage>
</organism>
<protein>
    <submittedName>
        <fullName evidence="1">Uncharacterized protein</fullName>
    </submittedName>
</protein>
<name>A0A0E9SDR8_ANGAN</name>
<evidence type="ECO:0000313" key="1">
    <source>
        <dbReference type="EMBL" id="JAH38668.1"/>
    </source>
</evidence>
<dbReference type="EMBL" id="GBXM01069909">
    <property type="protein sequence ID" value="JAH38668.1"/>
    <property type="molecule type" value="Transcribed_RNA"/>
</dbReference>
<reference evidence="1" key="1">
    <citation type="submission" date="2014-11" db="EMBL/GenBank/DDBJ databases">
        <authorList>
            <person name="Amaro Gonzalez C."/>
        </authorList>
    </citation>
    <scope>NUCLEOTIDE SEQUENCE</scope>
</reference>
<accession>A0A0E9SDR8</accession>
<sequence>MLWDLCHSLQKKERHGST</sequence>
<proteinExistence type="predicted"/>